<gene>
    <name evidence="1" type="ORF">H6G97_35730</name>
</gene>
<dbReference type="RefSeq" id="WP_190945155.1">
    <property type="nucleotide sequence ID" value="NZ_JACJSI010000172.1"/>
</dbReference>
<accession>A0ABR8DYN4</accession>
<organism evidence="1 2">
    <name type="scientific">Nostoc flagelliforme FACHB-838</name>
    <dbReference type="NCBI Taxonomy" id="2692904"/>
    <lineage>
        <taxon>Bacteria</taxon>
        <taxon>Bacillati</taxon>
        <taxon>Cyanobacteriota</taxon>
        <taxon>Cyanophyceae</taxon>
        <taxon>Nostocales</taxon>
        <taxon>Nostocaceae</taxon>
        <taxon>Nostoc</taxon>
    </lineage>
</organism>
<evidence type="ECO:0000313" key="1">
    <source>
        <dbReference type="EMBL" id="MBD2534549.1"/>
    </source>
</evidence>
<dbReference type="Proteomes" id="UP000623440">
    <property type="component" value="Unassembled WGS sequence"/>
</dbReference>
<proteinExistence type="predicted"/>
<evidence type="ECO:0000313" key="2">
    <source>
        <dbReference type="Proteomes" id="UP000623440"/>
    </source>
</evidence>
<dbReference type="EMBL" id="JACJSI010000172">
    <property type="protein sequence ID" value="MBD2534549.1"/>
    <property type="molecule type" value="Genomic_DNA"/>
</dbReference>
<protein>
    <recommendedName>
        <fullName evidence="3">Methyl-accepting chemotaxis protein</fullName>
    </recommendedName>
</protein>
<name>A0ABR8DYN4_9NOSO</name>
<evidence type="ECO:0008006" key="3">
    <source>
        <dbReference type="Google" id="ProtNLM"/>
    </source>
</evidence>
<keyword evidence="2" id="KW-1185">Reference proteome</keyword>
<sequence length="261" mass="28170">MKRLKRISLAVIISSGVTTLLITAPSYGISLDLNTFLASIRSQIQSEMSQISNIASDKINNLWAAAQEDANSAINGATGMMGAPDPVESGQRLKASLASDSDWARASTQAQDLQREITKASVSGVLGQQGQQDTVNKIDQTTQTAQDASNLGHLAQEMNASQNILKVIAAQNGLVVSMLAQQRTDSLQSRSDTAQSNMMLTQIAEQLTANRQKEDIQQEGLISLNLEVAAMSVLDPTYSREQRDFVRSDQKPAIAKTYICV</sequence>
<reference evidence="1 2" key="1">
    <citation type="journal article" date="2020" name="ISME J.">
        <title>Comparative genomics reveals insights into cyanobacterial evolution and habitat adaptation.</title>
        <authorList>
            <person name="Chen M.Y."/>
            <person name="Teng W.K."/>
            <person name="Zhao L."/>
            <person name="Hu C.X."/>
            <person name="Zhou Y.K."/>
            <person name="Han B.P."/>
            <person name="Song L.R."/>
            <person name="Shu W.S."/>
        </authorList>
    </citation>
    <scope>NUCLEOTIDE SEQUENCE [LARGE SCALE GENOMIC DNA]</scope>
    <source>
        <strain evidence="1 2">FACHB-838</strain>
    </source>
</reference>
<comment type="caution">
    <text evidence="1">The sequence shown here is derived from an EMBL/GenBank/DDBJ whole genome shotgun (WGS) entry which is preliminary data.</text>
</comment>